<evidence type="ECO:0000313" key="5">
    <source>
        <dbReference type="EMBL" id="QSZ27605.1"/>
    </source>
</evidence>
<dbReference type="GO" id="GO:0016887">
    <property type="term" value="F:ATP hydrolysis activity"/>
    <property type="evidence" value="ECO:0007669"/>
    <property type="project" value="TreeGrafter"/>
</dbReference>
<keyword evidence="1" id="KW-0547">Nucleotide-binding</keyword>
<dbReference type="InterPro" id="IPR025669">
    <property type="entry name" value="AAA_dom"/>
</dbReference>
<dbReference type="GO" id="GO:0005524">
    <property type="term" value="F:ATP binding"/>
    <property type="evidence" value="ECO:0007669"/>
    <property type="project" value="UniProtKB-KW"/>
</dbReference>
<sequence length="521" mass="59359">MIISIFSPKGGVGKTTITLALADSLSKDKKVCVVEFDFSPGDFASTLNVDKNKNILRAIKYGIKKTAQKPQNKNFDVITGGYPDTHEKISTDDLDRLMDELSSVYDMILFDIQPGLIENAVVILERCDYAFAIAEDTEAIKVRMARILQWLKIDFNKIKIILNKAKGNLKNIGEIASYTIPYFGENITYENRGMRKSIQTIADMLEGKKPGFFAKPLKEVSPEQIEYFIKESLKNFPQDSPEDPNKNNTINQTIFNENKEGKSMVYIKTNLNTLNNFLQEELCNINDIKIDLTDNFDECDTAVVSALSKEEIDRYALSNKKIILLTLEQYKEYAQSKGIKIIFSDKCSDADLINAIRKNIEEKTNVTDSAVESKDIPISEGDILKDTPVIAQNENTINISEPQMSDDIIKENDNIVKEEEIIREESVNHEETNNKEISDKTDIENISALSDEINAVLNKYISSLKEKIEEKYIDEIKKLKESNRSLLQEIKEKNNTLTRVEKELKERRETAEQLKKLLLSM</sequence>
<protein>
    <submittedName>
        <fullName evidence="5">AAA family ATPase</fullName>
    </submittedName>
</protein>
<dbReference type="Proteomes" id="UP000671913">
    <property type="component" value="Chromosome"/>
</dbReference>
<evidence type="ECO:0000256" key="1">
    <source>
        <dbReference type="ARBA" id="ARBA00022741"/>
    </source>
</evidence>
<dbReference type="Gene3D" id="3.40.50.300">
    <property type="entry name" value="P-loop containing nucleotide triphosphate hydrolases"/>
    <property type="match status" value="1"/>
</dbReference>
<dbReference type="PANTHER" id="PTHR43384:SF6">
    <property type="entry name" value="SEPTUM SITE-DETERMINING PROTEIN MIND HOMOLOG, CHLOROPLASTIC"/>
    <property type="match status" value="1"/>
</dbReference>
<feature type="coiled-coil region" evidence="3">
    <location>
        <begin position="469"/>
        <end position="517"/>
    </location>
</feature>
<dbReference type="RefSeq" id="WP_284680307.1">
    <property type="nucleotide sequence ID" value="NZ_CP060096.1"/>
</dbReference>
<dbReference type="GO" id="GO:0051782">
    <property type="term" value="P:negative regulation of cell division"/>
    <property type="evidence" value="ECO:0007669"/>
    <property type="project" value="TreeGrafter"/>
</dbReference>
<dbReference type="PANTHER" id="PTHR43384">
    <property type="entry name" value="SEPTUM SITE-DETERMINING PROTEIN MIND HOMOLOG, CHLOROPLASTIC-RELATED"/>
    <property type="match status" value="1"/>
</dbReference>
<evidence type="ECO:0000256" key="2">
    <source>
        <dbReference type="ARBA" id="ARBA00022840"/>
    </source>
</evidence>
<gene>
    <name evidence="5" type="ORF">ACETAC_01430</name>
</gene>
<dbReference type="AlphaFoldDB" id="A0A975AW67"/>
<keyword evidence="6" id="KW-1185">Reference proteome</keyword>
<feature type="domain" description="AAA" evidence="4">
    <location>
        <begin position="2"/>
        <end position="130"/>
    </location>
</feature>
<dbReference type="InterPro" id="IPR027417">
    <property type="entry name" value="P-loop_NTPase"/>
</dbReference>
<reference evidence="5" key="1">
    <citation type="submission" date="2020-08" db="EMBL/GenBank/DDBJ databases">
        <title>Genomic insights into the carbon and energy metabolism of the first obligate autotrophic acetogenic bacterium Aceticella autotrophica gen. nov., sp. nov.</title>
        <authorList>
            <person name="Toshchakov S.V."/>
            <person name="Elcheninov A.G."/>
            <person name="Kublanov I.V."/>
            <person name="Frolov E.N."/>
            <person name="Lebedinsky A.V."/>
        </authorList>
    </citation>
    <scope>NUCLEOTIDE SEQUENCE</scope>
    <source>
        <strain evidence="5">3443-3Ac</strain>
    </source>
</reference>
<accession>A0A975AW67</accession>
<keyword evidence="3" id="KW-0175">Coiled coil</keyword>
<dbReference type="Pfam" id="PF13614">
    <property type="entry name" value="AAA_31"/>
    <property type="match status" value="1"/>
</dbReference>
<dbReference type="GO" id="GO:0009898">
    <property type="term" value="C:cytoplasmic side of plasma membrane"/>
    <property type="evidence" value="ECO:0007669"/>
    <property type="project" value="TreeGrafter"/>
</dbReference>
<dbReference type="EMBL" id="CP060096">
    <property type="protein sequence ID" value="QSZ27605.1"/>
    <property type="molecule type" value="Genomic_DNA"/>
</dbReference>
<name>A0A975AW67_9THEO</name>
<proteinExistence type="predicted"/>
<dbReference type="KEGG" id="aaut:ACETAC_01430"/>
<evidence type="ECO:0000259" key="4">
    <source>
        <dbReference type="Pfam" id="PF13614"/>
    </source>
</evidence>
<keyword evidence="2" id="KW-0067">ATP-binding</keyword>
<organism evidence="5 6">
    <name type="scientific">Aceticella autotrophica</name>
    <dbReference type="NCBI Taxonomy" id="2755338"/>
    <lineage>
        <taxon>Bacteria</taxon>
        <taxon>Bacillati</taxon>
        <taxon>Bacillota</taxon>
        <taxon>Clostridia</taxon>
        <taxon>Thermoanaerobacterales</taxon>
        <taxon>Thermoanaerobacteraceae</taxon>
        <taxon>Aceticella</taxon>
    </lineage>
</organism>
<dbReference type="GO" id="GO:0005829">
    <property type="term" value="C:cytosol"/>
    <property type="evidence" value="ECO:0007669"/>
    <property type="project" value="TreeGrafter"/>
</dbReference>
<evidence type="ECO:0000256" key="3">
    <source>
        <dbReference type="SAM" id="Coils"/>
    </source>
</evidence>
<evidence type="ECO:0000313" key="6">
    <source>
        <dbReference type="Proteomes" id="UP000671913"/>
    </source>
</evidence>
<dbReference type="SUPFAM" id="SSF52540">
    <property type="entry name" value="P-loop containing nucleoside triphosphate hydrolases"/>
    <property type="match status" value="1"/>
</dbReference>
<dbReference type="InterPro" id="IPR050625">
    <property type="entry name" value="ParA/MinD_ATPase"/>
</dbReference>